<dbReference type="InterPro" id="IPR008030">
    <property type="entry name" value="NmrA-like"/>
</dbReference>
<dbReference type="InterPro" id="IPR045312">
    <property type="entry name" value="PCBER-like"/>
</dbReference>
<dbReference type="Pfam" id="PF05368">
    <property type="entry name" value="NmrA"/>
    <property type="match status" value="1"/>
</dbReference>
<sequence length="305" mass="33096">MSIPTSILIIGAGELGTAILTALLSHPARQPGATQISLLRRPATLTTPTPETTRLLSLGITLEPGDFVDDPIPQLAATFSKYHTVIQASGFGLPPGTQSRVTSAVLQAGVERYFPWQFGLNYRAIGKGSDQNLFDEMLSVRETLAAQDKTSWTVVSTGLFMSFLLFEKAFGVVDFEGRKVTALGGWENKVTLTAAEDIGRVVAELVYVPGGSENKVVFVAGETVSYREVAEILERAVGGNWEKKVLDGEGVREEVKSNPEDGMIKYRSVFAAGMGTAWDVARTVNYERGMKMVGLEEYLKRGRKG</sequence>
<dbReference type="Gene3D" id="3.90.25.10">
    <property type="entry name" value="UDP-galactose 4-epimerase, domain 1"/>
    <property type="match status" value="1"/>
</dbReference>
<organism evidence="4 5">
    <name type="scientific">Rhypophila decipiens</name>
    <dbReference type="NCBI Taxonomy" id="261697"/>
    <lineage>
        <taxon>Eukaryota</taxon>
        <taxon>Fungi</taxon>
        <taxon>Dikarya</taxon>
        <taxon>Ascomycota</taxon>
        <taxon>Pezizomycotina</taxon>
        <taxon>Sordariomycetes</taxon>
        <taxon>Sordariomycetidae</taxon>
        <taxon>Sordariales</taxon>
        <taxon>Naviculisporaceae</taxon>
        <taxon>Rhypophila</taxon>
    </lineage>
</organism>
<dbReference type="CDD" id="cd05259">
    <property type="entry name" value="PCBER_SDR_a"/>
    <property type="match status" value="1"/>
</dbReference>
<evidence type="ECO:0000256" key="1">
    <source>
        <dbReference type="ARBA" id="ARBA00022857"/>
    </source>
</evidence>
<comment type="caution">
    <text evidence="4">The sequence shown here is derived from an EMBL/GenBank/DDBJ whole genome shotgun (WGS) entry which is preliminary data.</text>
</comment>
<gene>
    <name evidence="4" type="ORF">QBC37DRAFT_415093</name>
</gene>
<reference evidence="4" key="1">
    <citation type="journal article" date="2023" name="Mol. Phylogenet. Evol.">
        <title>Genome-scale phylogeny and comparative genomics of the fungal order Sordariales.</title>
        <authorList>
            <person name="Hensen N."/>
            <person name="Bonometti L."/>
            <person name="Westerberg I."/>
            <person name="Brannstrom I.O."/>
            <person name="Guillou S."/>
            <person name="Cros-Aarteil S."/>
            <person name="Calhoun S."/>
            <person name="Haridas S."/>
            <person name="Kuo A."/>
            <person name="Mondo S."/>
            <person name="Pangilinan J."/>
            <person name="Riley R."/>
            <person name="LaButti K."/>
            <person name="Andreopoulos B."/>
            <person name="Lipzen A."/>
            <person name="Chen C."/>
            <person name="Yan M."/>
            <person name="Daum C."/>
            <person name="Ng V."/>
            <person name="Clum A."/>
            <person name="Steindorff A."/>
            <person name="Ohm R.A."/>
            <person name="Martin F."/>
            <person name="Silar P."/>
            <person name="Natvig D.O."/>
            <person name="Lalanne C."/>
            <person name="Gautier V."/>
            <person name="Ament-Velasquez S.L."/>
            <person name="Kruys A."/>
            <person name="Hutchinson M.I."/>
            <person name="Powell A.J."/>
            <person name="Barry K."/>
            <person name="Miller A.N."/>
            <person name="Grigoriev I.V."/>
            <person name="Debuchy R."/>
            <person name="Gladieux P."/>
            <person name="Hiltunen Thoren M."/>
            <person name="Johannesson H."/>
        </authorList>
    </citation>
    <scope>NUCLEOTIDE SEQUENCE</scope>
    <source>
        <strain evidence="4">PSN293</strain>
    </source>
</reference>
<protein>
    <submittedName>
        <fullName evidence="4">NAD(P)-binding protein</fullName>
    </submittedName>
</protein>
<dbReference type="PANTHER" id="PTHR47706:SF6">
    <property type="entry name" value="NMRA-LIKE FAMILY PROTEIN (AFU_ORTHOLOGUE AFUA_6G00280)"/>
    <property type="match status" value="1"/>
</dbReference>
<dbReference type="InterPro" id="IPR036291">
    <property type="entry name" value="NAD(P)-bd_dom_sf"/>
</dbReference>
<keyword evidence="1" id="KW-0521">NADP</keyword>
<keyword evidence="2" id="KW-0560">Oxidoreductase</keyword>
<feature type="domain" description="NmrA-like" evidence="3">
    <location>
        <begin position="6"/>
        <end position="272"/>
    </location>
</feature>
<evidence type="ECO:0000256" key="2">
    <source>
        <dbReference type="ARBA" id="ARBA00023002"/>
    </source>
</evidence>
<dbReference type="AlphaFoldDB" id="A0AAN6YDP6"/>
<reference evidence="4" key="2">
    <citation type="submission" date="2023-05" db="EMBL/GenBank/DDBJ databases">
        <authorList>
            <consortium name="Lawrence Berkeley National Laboratory"/>
            <person name="Steindorff A."/>
            <person name="Hensen N."/>
            <person name="Bonometti L."/>
            <person name="Westerberg I."/>
            <person name="Brannstrom I.O."/>
            <person name="Guillou S."/>
            <person name="Cros-Aarteil S."/>
            <person name="Calhoun S."/>
            <person name="Haridas S."/>
            <person name="Kuo A."/>
            <person name="Mondo S."/>
            <person name="Pangilinan J."/>
            <person name="Riley R."/>
            <person name="Labutti K."/>
            <person name="Andreopoulos B."/>
            <person name="Lipzen A."/>
            <person name="Chen C."/>
            <person name="Yanf M."/>
            <person name="Daum C."/>
            <person name="Ng V."/>
            <person name="Clum A."/>
            <person name="Ohm R."/>
            <person name="Martin F."/>
            <person name="Silar P."/>
            <person name="Natvig D."/>
            <person name="Lalanne C."/>
            <person name="Gautier V."/>
            <person name="Ament-Velasquez S.L."/>
            <person name="Kruys A."/>
            <person name="Hutchinson M.I."/>
            <person name="Powell A.J."/>
            <person name="Barry K."/>
            <person name="Miller A.N."/>
            <person name="Grigoriev I.V."/>
            <person name="Debuchy R."/>
            <person name="Gladieux P."/>
            <person name="Thoren M.H."/>
            <person name="Johannesson H."/>
        </authorList>
    </citation>
    <scope>NUCLEOTIDE SEQUENCE</scope>
    <source>
        <strain evidence="4">PSN293</strain>
    </source>
</reference>
<dbReference type="InterPro" id="IPR051609">
    <property type="entry name" value="NmrA/Isoflavone_reductase-like"/>
</dbReference>
<keyword evidence="5" id="KW-1185">Reference proteome</keyword>
<dbReference type="Proteomes" id="UP001301769">
    <property type="component" value="Unassembled WGS sequence"/>
</dbReference>
<dbReference type="GO" id="GO:0016491">
    <property type="term" value="F:oxidoreductase activity"/>
    <property type="evidence" value="ECO:0007669"/>
    <property type="project" value="UniProtKB-KW"/>
</dbReference>
<proteinExistence type="predicted"/>
<evidence type="ECO:0000313" key="4">
    <source>
        <dbReference type="EMBL" id="KAK4217184.1"/>
    </source>
</evidence>
<dbReference type="SUPFAM" id="SSF51735">
    <property type="entry name" value="NAD(P)-binding Rossmann-fold domains"/>
    <property type="match status" value="1"/>
</dbReference>
<accession>A0AAN6YDP6</accession>
<name>A0AAN6YDP6_9PEZI</name>
<evidence type="ECO:0000259" key="3">
    <source>
        <dbReference type="Pfam" id="PF05368"/>
    </source>
</evidence>
<dbReference type="Gene3D" id="3.40.50.720">
    <property type="entry name" value="NAD(P)-binding Rossmann-like Domain"/>
    <property type="match status" value="1"/>
</dbReference>
<dbReference type="EMBL" id="MU858061">
    <property type="protein sequence ID" value="KAK4217184.1"/>
    <property type="molecule type" value="Genomic_DNA"/>
</dbReference>
<dbReference type="PANTHER" id="PTHR47706">
    <property type="entry name" value="NMRA-LIKE FAMILY PROTEIN"/>
    <property type="match status" value="1"/>
</dbReference>
<evidence type="ECO:0000313" key="5">
    <source>
        <dbReference type="Proteomes" id="UP001301769"/>
    </source>
</evidence>